<dbReference type="InterPro" id="IPR034904">
    <property type="entry name" value="FSCA_dom_sf"/>
</dbReference>
<protein>
    <submittedName>
        <fullName evidence="2">Metal-sulfur cluster assembly factor</fullName>
    </submittedName>
</protein>
<evidence type="ECO:0000313" key="2">
    <source>
        <dbReference type="EMBL" id="MCU9613593.1"/>
    </source>
</evidence>
<dbReference type="SUPFAM" id="SSF117916">
    <property type="entry name" value="Fe-S cluster assembly (FSCA) domain-like"/>
    <property type="match status" value="1"/>
</dbReference>
<proteinExistence type="predicted"/>
<accession>A0AAE3IU18</accession>
<reference evidence="2" key="1">
    <citation type="submission" date="2022-10" db="EMBL/GenBank/DDBJ databases">
        <title>Description of Fervidibacillus gen. nov. in the family Fervidibacillaceae fam. nov. with two species, Fervidibacillus albus sp. nov., and Fervidibacillus halotolerans sp. nov., isolated from tidal flat sediments.</title>
        <authorList>
            <person name="Kwon K.K."/>
            <person name="Yang S.-H."/>
        </authorList>
    </citation>
    <scope>NUCLEOTIDE SEQUENCE</scope>
    <source>
        <strain evidence="2">JCM 19140</strain>
    </source>
</reference>
<dbReference type="PANTHER" id="PTHR42831:SF1">
    <property type="entry name" value="FE-S PROTEIN MATURATION AUXILIARY FACTOR YITW"/>
    <property type="match status" value="1"/>
</dbReference>
<comment type="caution">
    <text evidence="2">The sequence shown here is derived from an EMBL/GenBank/DDBJ whole genome shotgun (WGS) entry which is preliminary data.</text>
</comment>
<keyword evidence="3" id="KW-1185">Reference proteome</keyword>
<gene>
    <name evidence="2" type="ORF">OEV98_08475</name>
</gene>
<dbReference type="InterPro" id="IPR002744">
    <property type="entry name" value="MIP18-like"/>
</dbReference>
<organism evidence="2 3">
    <name type="scientific">Perspicuibacillus lycopersici</name>
    <dbReference type="NCBI Taxonomy" id="1325689"/>
    <lineage>
        <taxon>Bacteria</taxon>
        <taxon>Bacillati</taxon>
        <taxon>Bacillota</taxon>
        <taxon>Bacilli</taxon>
        <taxon>Bacillales</taxon>
        <taxon>Bacillaceae</taxon>
        <taxon>Perspicuibacillus</taxon>
    </lineage>
</organism>
<dbReference type="AlphaFoldDB" id="A0AAE3IU18"/>
<feature type="domain" description="MIP18 family-like" evidence="1">
    <location>
        <begin position="5"/>
        <end position="78"/>
    </location>
</feature>
<dbReference type="Gene3D" id="3.30.300.130">
    <property type="entry name" value="Fe-S cluster assembly (FSCA)"/>
    <property type="match status" value="1"/>
</dbReference>
<name>A0AAE3IU18_9BACI</name>
<dbReference type="InterPro" id="IPR052339">
    <property type="entry name" value="Fe-S_Maturation_MIP18"/>
</dbReference>
<dbReference type="Proteomes" id="UP001209318">
    <property type="component" value="Unassembled WGS sequence"/>
</dbReference>
<dbReference type="RefSeq" id="WP_263072835.1">
    <property type="nucleotide sequence ID" value="NZ_JAOUSF010000003.1"/>
</dbReference>
<dbReference type="Pfam" id="PF01883">
    <property type="entry name" value="FeS_assembly_P"/>
    <property type="match status" value="1"/>
</dbReference>
<sequence>MDVVDRVYEELKFVIDPEFGLNIVDMGLVYDVHIQADKHVIVTMTFTTQNHPLQDTICKGVQFAVLTIEDIKAVTIKVVWSPTWNVRMMNNQWKELLIG</sequence>
<dbReference type="PANTHER" id="PTHR42831">
    <property type="entry name" value="FE-S PROTEIN MATURATION AUXILIARY FACTOR YITW"/>
    <property type="match status" value="1"/>
</dbReference>
<evidence type="ECO:0000259" key="1">
    <source>
        <dbReference type="Pfam" id="PF01883"/>
    </source>
</evidence>
<dbReference type="EMBL" id="JAOUSF010000003">
    <property type="protein sequence ID" value="MCU9613593.1"/>
    <property type="molecule type" value="Genomic_DNA"/>
</dbReference>
<evidence type="ECO:0000313" key="3">
    <source>
        <dbReference type="Proteomes" id="UP001209318"/>
    </source>
</evidence>